<sequence>VERERAHAYAEKAMREAAQHTGYVDPDEAYESAVHAAVDRAYDDRDLRGAWDELVAFVTPHGWSNALGQKLVQITMPGVPDVYQGTELWEDSLVDPDNRRPVDFAQHRTLLAGLDGPPPVDASGRAKLWVTRHALQARRDRPELFTGYATVPASGQHTNHLVAFDRGGAVTLATRLSVGLAGHGWGGATVELPRASVDVLTGRVFAGTVEVADVLDRYPVALLLQA</sequence>
<dbReference type="SUPFAM" id="SSF51445">
    <property type="entry name" value="(Trans)glycosidases"/>
    <property type="match status" value="1"/>
</dbReference>
<dbReference type="GO" id="GO:0005992">
    <property type="term" value="P:trehalose biosynthetic process"/>
    <property type="evidence" value="ECO:0007669"/>
    <property type="project" value="TreeGrafter"/>
</dbReference>
<protein>
    <submittedName>
        <fullName evidence="1">Maltooligosyltrehalose synthase</fullName>
    </submittedName>
</protein>
<proteinExistence type="predicted"/>
<dbReference type="GO" id="GO:0030980">
    <property type="term" value="P:alpha-glucan catabolic process"/>
    <property type="evidence" value="ECO:0007669"/>
    <property type="project" value="TreeGrafter"/>
</dbReference>
<accession>A0A7W5JZP6</accession>
<dbReference type="InterPro" id="IPR017853">
    <property type="entry name" value="GH"/>
</dbReference>
<organism evidence="1 2">
    <name type="scientific">Microlunatus antarcticus</name>
    <dbReference type="NCBI Taxonomy" id="53388"/>
    <lineage>
        <taxon>Bacteria</taxon>
        <taxon>Bacillati</taxon>
        <taxon>Actinomycetota</taxon>
        <taxon>Actinomycetes</taxon>
        <taxon>Propionibacteriales</taxon>
        <taxon>Propionibacteriaceae</taxon>
        <taxon>Microlunatus</taxon>
    </lineage>
</organism>
<dbReference type="Proteomes" id="UP000565572">
    <property type="component" value="Unassembled WGS sequence"/>
</dbReference>
<dbReference type="PANTHER" id="PTHR10357:SF216">
    <property type="entry name" value="MALTOOLIGOSYL TREHALOSE SYNTHASE-RELATED"/>
    <property type="match status" value="1"/>
</dbReference>
<comment type="caution">
    <text evidence="1">The sequence shown here is derived from an EMBL/GenBank/DDBJ whole genome shotgun (WGS) entry which is preliminary data.</text>
</comment>
<evidence type="ECO:0000313" key="1">
    <source>
        <dbReference type="EMBL" id="MBB3328652.1"/>
    </source>
</evidence>
<dbReference type="PANTHER" id="PTHR10357">
    <property type="entry name" value="ALPHA-AMYLASE FAMILY MEMBER"/>
    <property type="match status" value="1"/>
</dbReference>
<keyword evidence="2" id="KW-1185">Reference proteome</keyword>
<dbReference type="GO" id="GO:0047470">
    <property type="term" value="F:(1,4)-alpha-D-glucan 1-alpha-D-glucosylmutase activity"/>
    <property type="evidence" value="ECO:0007669"/>
    <property type="project" value="TreeGrafter"/>
</dbReference>
<dbReference type="Gene3D" id="3.20.20.80">
    <property type="entry name" value="Glycosidases"/>
    <property type="match status" value="1"/>
</dbReference>
<gene>
    <name evidence="1" type="ORF">FHX39_003637</name>
</gene>
<evidence type="ECO:0000313" key="2">
    <source>
        <dbReference type="Proteomes" id="UP000565572"/>
    </source>
</evidence>
<dbReference type="EMBL" id="JACHZG010000002">
    <property type="protein sequence ID" value="MBB3328652.1"/>
    <property type="molecule type" value="Genomic_DNA"/>
</dbReference>
<dbReference type="AlphaFoldDB" id="A0A7W5JZP6"/>
<feature type="non-terminal residue" evidence="1">
    <location>
        <position position="1"/>
    </location>
</feature>
<name>A0A7W5JZP6_9ACTN</name>
<reference evidence="1 2" key="1">
    <citation type="submission" date="2020-08" db="EMBL/GenBank/DDBJ databases">
        <title>Sequencing the genomes of 1000 actinobacteria strains.</title>
        <authorList>
            <person name="Klenk H.-P."/>
        </authorList>
    </citation>
    <scope>NUCLEOTIDE SEQUENCE [LARGE SCALE GENOMIC DNA]</scope>
    <source>
        <strain evidence="1 2">DSM 11053</strain>
    </source>
</reference>